<keyword evidence="4" id="KW-1185">Reference proteome</keyword>
<dbReference type="Proteomes" id="UP000772434">
    <property type="component" value="Unassembled WGS sequence"/>
</dbReference>
<sequence>MLTRTPHICCFVLVFFAVLISAVHAMPTPPSSPPRAHALIDSTLDRPFLPLDLPPFNVDKAEIDFDIEDLPKASPYRLTMLHAFDSSTTFPIFGSTARRGFTSTITKRLLAGKLKFPENNNGIRYTNKEVDKDSSIRDILPDDVIFVFEALEPNAPICGGIGIDYTAHSASAESGPPKGTSRSLHQHRQRARLSWRR</sequence>
<gene>
    <name evidence="3" type="ORF">BDP27DRAFT_1362495</name>
</gene>
<keyword evidence="2" id="KW-0732">Signal</keyword>
<comment type="caution">
    <text evidence="3">The sequence shown here is derived from an EMBL/GenBank/DDBJ whole genome shotgun (WGS) entry which is preliminary data.</text>
</comment>
<dbReference type="EMBL" id="JADNRY010000039">
    <property type="protein sequence ID" value="KAF9070621.1"/>
    <property type="molecule type" value="Genomic_DNA"/>
</dbReference>
<accession>A0A9P5U941</accession>
<evidence type="ECO:0000256" key="2">
    <source>
        <dbReference type="SAM" id="SignalP"/>
    </source>
</evidence>
<feature type="compositionally biased region" description="Basic residues" evidence="1">
    <location>
        <begin position="184"/>
        <end position="197"/>
    </location>
</feature>
<feature type="chain" id="PRO_5040491593" evidence="2">
    <location>
        <begin position="26"/>
        <end position="197"/>
    </location>
</feature>
<evidence type="ECO:0000313" key="3">
    <source>
        <dbReference type="EMBL" id="KAF9070621.1"/>
    </source>
</evidence>
<evidence type="ECO:0000313" key="4">
    <source>
        <dbReference type="Proteomes" id="UP000772434"/>
    </source>
</evidence>
<feature type="signal peptide" evidence="2">
    <location>
        <begin position="1"/>
        <end position="25"/>
    </location>
</feature>
<feature type="region of interest" description="Disordered" evidence="1">
    <location>
        <begin position="169"/>
        <end position="197"/>
    </location>
</feature>
<organism evidence="3 4">
    <name type="scientific">Rhodocollybia butyracea</name>
    <dbReference type="NCBI Taxonomy" id="206335"/>
    <lineage>
        <taxon>Eukaryota</taxon>
        <taxon>Fungi</taxon>
        <taxon>Dikarya</taxon>
        <taxon>Basidiomycota</taxon>
        <taxon>Agaricomycotina</taxon>
        <taxon>Agaricomycetes</taxon>
        <taxon>Agaricomycetidae</taxon>
        <taxon>Agaricales</taxon>
        <taxon>Marasmiineae</taxon>
        <taxon>Omphalotaceae</taxon>
        <taxon>Rhodocollybia</taxon>
    </lineage>
</organism>
<dbReference type="AlphaFoldDB" id="A0A9P5U941"/>
<evidence type="ECO:0000256" key="1">
    <source>
        <dbReference type="SAM" id="MobiDB-lite"/>
    </source>
</evidence>
<reference evidence="3" key="1">
    <citation type="submission" date="2020-11" db="EMBL/GenBank/DDBJ databases">
        <authorList>
            <consortium name="DOE Joint Genome Institute"/>
            <person name="Ahrendt S."/>
            <person name="Riley R."/>
            <person name="Andreopoulos W."/>
            <person name="Labutti K."/>
            <person name="Pangilinan J."/>
            <person name="Ruiz-Duenas F.J."/>
            <person name="Barrasa J.M."/>
            <person name="Sanchez-Garcia M."/>
            <person name="Camarero S."/>
            <person name="Miyauchi S."/>
            <person name="Serrano A."/>
            <person name="Linde D."/>
            <person name="Babiker R."/>
            <person name="Drula E."/>
            <person name="Ayuso-Fernandez I."/>
            <person name="Pacheco R."/>
            <person name="Padilla G."/>
            <person name="Ferreira P."/>
            <person name="Barriuso J."/>
            <person name="Kellner H."/>
            <person name="Castanera R."/>
            <person name="Alfaro M."/>
            <person name="Ramirez L."/>
            <person name="Pisabarro A.G."/>
            <person name="Kuo A."/>
            <person name="Tritt A."/>
            <person name="Lipzen A."/>
            <person name="He G."/>
            <person name="Yan M."/>
            <person name="Ng V."/>
            <person name="Cullen D."/>
            <person name="Martin F."/>
            <person name="Rosso M.-N."/>
            <person name="Henrissat B."/>
            <person name="Hibbett D."/>
            <person name="Martinez A.T."/>
            <person name="Grigoriev I.V."/>
        </authorList>
    </citation>
    <scope>NUCLEOTIDE SEQUENCE</scope>
    <source>
        <strain evidence="3">AH 40177</strain>
    </source>
</reference>
<protein>
    <submittedName>
        <fullName evidence="3">Uncharacterized protein</fullName>
    </submittedName>
</protein>
<proteinExistence type="predicted"/>
<name>A0A9P5U941_9AGAR</name>